<comment type="caution">
    <text evidence="3">The sequence shown here is derived from an EMBL/GenBank/DDBJ whole genome shotgun (WGS) entry which is preliminary data.</text>
</comment>
<evidence type="ECO:0000313" key="3">
    <source>
        <dbReference type="EMBL" id="HIQ67463.1"/>
    </source>
</evidence>
<reference evidence="3" key="1">
    <citation type="submission" date="2020-10" db="EMBL/GenBank/DDBJ databases">
        <authorList>
            <person name="Gilroy R."/>
        </authorList>
    </citation>
    <scope>NUCLEOTIDE SEQUENCE</scope>
    <source>
        <strain evidence="3">13361</strain>
    </source>
</reference>
<organism evidence="3 4">
    <name type="scientific">Candidatus Faecousia excrementigallinarum</name>
    <dbReference type="NCBI Taxonomy" id="2840806"/>
    <lineage>
        <taxon>Bacteria</taxon>
        <taxon>Bacillati</taxon>
        <taxon>Bacillota</taxon>
        <taxon>Clostridia</taxon>
        <taxon>Eubacteriales</taxon>
        <taxon>Oscillospiraceae</taxon>
        <taxon>Faecousia</taxon>
    </lineage>
</organism>
<feature type="chain" id="PRO_5038745519" description="DUF5050 domain-containing protein" evidence="2">
    <location>
        <begin position="30"/>
        <end position="404"/>
    </location>
</feature>
<evidence type="ECO:0000313" key="4">
    <source>
        <dbReference type="Proteomes" id="UP000886796"/>
    </source>
</evidence>
<feature type="region of interest" description="Disordered" evidence="1">
    <location>
        <begin position="33"/>
        <end position="56"/>
    </location>
</feature>
<protein>
    <recommendedName>
        <fullName evidence="5">DUF5050 domain-containing protein</fullName>
    </recommendedName>
</protein>
<proteinExistence type="predicted"/>
<evidence type="ECO:0008006" key="5">
    <source>
        <dbReference type="Google" id="ProtNLM"/>
    </source>
</evidence>
<evidence type="ECO:0000256" key="1">
    <source>
        <dbReference type="SAM" id="MobiDB-lite"/>
    </source>
</evidence>
<keyword evidence="2" id="KW-0732">Signal</keyword>
<gene>
    <name evidence="3" type="ORF">IAB74_03010</name>
</gene>
<dbReference type="PROSITE" id="PS51257">
    <property type="entry name" value="PROKAR_LIPOPROTEIN"/>
    <property type="match status" value="1"/>
</dbReference>
<reference evidence="3" key="2">
    <citation type="journal article" date="2021" name="PeerJ">
        <title>Extensive microbial diversity within the chicken gut microbiome revealed by metagenomics and culture.</title>
        <authorList>
            <person name="Gilroy R."/>
            <person name="Ravi A."/>
            <person name="Getino M."/>
            <person name="Pursley I."/>
            <person name="Horton D.L."/>
            <person name="Alikhan N.F."/>
            <person name="Baker D."/>
            <person name="Gharbi K."/>
            <person name="Hall N."/>
            <person name="Watson M."/>
            <person name="Adriaenssens E.M."/>
            <person name="Foster-Nyarko E."/>
            <person name="Jarju S."/>
            <person name="Secka A."/>
            <person name="Antonio M."/>
            <person name="Oren A."/>
            <person name="Chaudhuri R.R."/>
            <person name="La Ragione R."/>
            <person name="Hildebrand F."/>
            <person name="Pallen M.J."/>
        </authorList>
    </citation>
    <scope>NUCLEOTIDE SEQUENCE</scope>
    <source>
        <strain evidence="3">13361</strain>
    </source>
</reference>
<dbReference type="AlphaFoldDB" id="A0A9D0Z1V8"/>
<feature type="signal peptide" evidence="2">
    <location>
        <begin position="1"/>
        <end position="29"/>
    </location>
</feature>
<name>A0A9D0Z1V8_9FIRM</name>
<dbReference type="SUPFAM" id="SSF69304">
    <property type="entry name" value="Tricorn protease N-terminal domain"/>
    <property type="match status" value="1"/>
</dbReference>
<dbReference type="Proteomes" id="UP000886796">
    <property type="component" value="Unassembled WGS sequence"/>
</dbReference>
<accession>A0A9D0Z1V8</accession>
<dbReference type="EMBL" id="DVFK01000043">
    <property type="protein sequence ID" value="HIQ67463.1"/>
    <property type="molecule type" value="Genomic_DNA"/>
</dbReference>
<evidence type="ECO:0000256" key="2">
    <source>
        <dbReference type="SAM" id="SignalP"/>
    </source>
</evidence>
<sequence>MKTQKALILPCLLIILGMFSGCVSGIEQASSQASTETEGATDLEGTAPQSYPLPQENRKARSTSLWGVASTVSDGYFYGREYLRYYDAQSGRTMILCSQPGCPHNDSTCQAWLGNASMMVEYKGILYYVLSDDAGERLCAKDLSSGEITELDAWKHTEDYFYSCALERCAYDRMTVFLRKIPNEIRNPQGEESRETFLYDLKTGEKQALTWEEEGESISILAMNRDYALAQYARYLGDDPQSDVFYDNYALRLYRFSDGSYTIISSEEENGFHPTGDPSKTYGNIVVFQEKDTLCLYDLDKLEKRELLTMDNIINYLIMDGKVFFITEEGPMGTPEQAVGVYYADLETGKPMRLENGGNTEVMEMGLGWEGNSFFAVTGKGGKYIIPKADFYLDNYEAARPGGY</sequence>